<feature type="compositionally biased region" description="Low complexity" evidence="6">
    <location>
        <begin position="976"/>
        <end position="992"/>
    </location>
</feature>
<sequence>MALDMSHGLGAPDYVSPNNVEFYNPSWSYKATGTWSLASKRGNTLYISGLRGIDPLTNKLIPIEGLETYNGPSTKDSPAYLRVLKSFENMRMIAESAGATVGDCLRLVIYTTDMYRFRPLVNEAQKEIWGDVPFPPRSIIEVSRLNQDDIVEVENENGEITDPPTAVTANPAISNDSLQSPFESAGFDQTGLFCGKCVRNQHLLMKALSSYLPDTDDPTYPIYEQQYPQYRRKMEETYPQVCENCEQKVNNRIRQTGYEAKADHLRRTMERSKMSRAAQKARRRNWRSILVVAGASGYWSSVAGQLVSDLIGTGDLLNELIGQYWILPSTYFPVVNELASYVGYSSQDLASISLIIGALSIWWNPKIHHKVEGLSGRILGLNQYYECQLIVMVARFAVWAWLKDTSRMEPSLPTAVHAVMILFMGVATIFSQRLVHYDTRPLVLWSNLTPVTSPRQQKNVPQSAPMTKQQGAPFQQDMFQHFPLEKLSMPRESPRSNVRLATPPLEPDDSMDWTPSVAKEIRPMFVTSKPEVAPEAASHKSLFQGALPAAPRPPAWQLRNPIAQKASSAVPVNNIFQTSRTTTLQNPVFNEQNDTLRTPDAFFAPPKFFAPSDYHATTGLENLFDQTFTIKSPEDDTDENAALQSKVKEIRKNIRKEHAQSALLYSSIRLLLLFMSILAWSIDWLKLVPIPHDAVLMGTLIMNILFTGFGLLASLNQPVIVVQRVIYSLIKFVATIVLALCLSYNFSSTFHQGGHLETCVKSLTALLAIEELLVLFSAMPKSRTQKGMARKESEAVTHPLTQQTTETQFIPPVHYSSPPPTSPTLSYISNQPTSVYSQTSSFSQSQPYNYGLYQRDMRRNQFLDDGSDASEMSGGDSDAETTISSYTNKDIRNMNPFNNNDRDYRVPRAGLGSGLQGLSLDDSPVSKRVQCVYEGDFHLQREGQTASYIHELETKIEELNERLREVTLSSQSLNKPSTSAAAWTTPATAATPGRSILNQELSPESIIGENETPSSDALEEEIREVNRHTNAIEFHGNTSSAAALGHLQRAREPVKQHKVTPNRYMHAFADHPPASITGHGHAGNGKPKSSLISTLHNPNFYTSQLQTPLHDGDKYLADYTQGENTSDNRFYFEYAHVFMEGYFENLHFIHPIIDKENFVLRAHNLWFGRNPQTDSSFIALYLSLLSLGALIRAWDQPTLGGLTRFEWSRKLFAEAQGYLNTWCFTNNLEIVQALYLMAKICQNELAPHLAYMYLGLAIRTCLAAGYNRETPDVKTDQHDWISRTWCRELSFSLGRPDTLGMDEYHNRCQPNRDEHSEYTIIPIMVDLAHITRRVSVDIYHSRISLQQRMKHSLEIEQKLNNWLDALPKILQPDFGQSGGKADAPSSISVLRDPKWSRRQRLVLGIRYHNVEMFIFRPFLAYLTLTPRGEGGKNRAPEAQRVLEMAAKKCLDSARKTVDIIYETFRQYSFFRCWWYNTTYIMFAVTNILLPLSRKSLTFLNLMETNLLIESVNKSIEILEAMDESVVAQESVEIVKNHLRDYGAEMNHDTNHGSSHSNDTLNGMSQEPGLVDMRSGTSHSATLHHDTLDDPASMLNLGDMPFDEFLPDLTLSMGSSDYPFESIAGLFGDITGPPILE</sequence>
<comment type="caution">
    <text evidence="9">The sequence shown here is derived from an EMBL/GenBank/DDBJ whole genome shotgun (WGS) entry which is preliminary data.</text>
</comment>
<dbReference type="GO" id="GO:0005637">
    <property type="term" value="C:nuclear inner membrane"/>
    <property type="evidence" value="ECO:0007669"/>
    <property type="project" value="UniProtKB-SubCell"/>
</dbReference>
<evidence type="ECO:0000256" key="3">
    <source>
        <dbReference type="ARBA" id="ARBA00022989"/>
    </source>
</evidence>
<dbReference type="GO" id="GO:0034992">
    <property type="term" value="C:microtubule organizing center attachment site"/>
    <property type="evidence" value="ECO:0007669"/>
    <property type="project" value="TreeGrafter"/>
</dbReference>
<dbReference type="EMBL" id="MIKG01000001">
    <property type="protein sequence ID" value="RAO64152.1"/>
    <property type="molecule type" value="Genomic_DNA"/>
</dbReference>
<evidence type="ECO:0000256" key="5">
    <source>
        <dbReference type="ARBA" id="ARBA00023242"/>
    </source>
</evidence>
<protein>
    <recommendedName>
        <fullName evidence="8">Xylanolytic transcriptional activator regulatory domain-containing protein</fullName>
    </recommendedName>
</protein>
<dbReference type="Gene3D" id="3.30.1330.40">
    <property type="entry name" value="RutC-like"/>
    <property type="match status" value="1"/>
</dbReference>
<dbReference type="RefSeq" id="XP_040728669.1">
    <property type="nucleotide sequence ID" value="XM_040873698.1"/>
</dbReference>
<evidence type="ECO:0000256" key="7">
    <source>
        <dbReference type="SAM" id="Phobius"/>
    </source>
</evidence>
<dbReference type="Pfam" id="PF04082">
    <property type="entry name" value="Fungal_trans"/>
    <property type="match status" value="1"/>
</dbReference>
<feature type="compositionally biased region" description="Polar residues" evidence="6">
    <location>
        <begin position="1551"/>
        <end position="1564"/>
    </location>
</feature>
<evidence type="ECO:0000256" key="6">
    <source>
        <dbReference type="SAM" id="MobiDB-lite"/>
    </source>
</evidence>
<feature type="transmembrane region" description="Helical" evidence="7">
    <location>
        <begin position="414"/>
        <end position="431"/>
    </location>
</feature>
<feature type="domain" description="Xylanolytic transcriptional activator regulatory" evidence="8">
    <location>
        <begin position="1250"/>
        <end position="1316"/>
    </location>
</feature>
<feature type="transmembrane region" description="Helical" evidence="7">
    <location>
        <begin position="662"/>
        <end position="682"/>
    </location>
</feature>
<feature type="region of interest" description="Disordered" evidence="6">
    <location>
        <begin position="490"/>
        <end position="513"/>
    </location>
</feature>
<evidence type="ECO:0000259" key="8">
    <source>
        <dbReference type="SMART" id="SM00906"/>
    </source>
</evidence>
<dbReference type="Pfam" id="PF09779">
    <property type="entry name" value="Ima1_N"/>
    <property type="match status" value="1"/>
</dbReference>
<keyword evidence="5" id="KW-0539">Nucleus</keyword>
<dbReference type="Proteomes" id="UP000249363">
    <property type="component" value="Unassembled WGS sequence"/>
</dbReference>
<evidence type="ECO:0000256" key="4">
    <source>
        <dbReference type="ARBA" id="ARBA00023136"/>
    </source>
</evidence>
<evidence type="ECO:0000313" key="10">
    <source>
        <dbReference type="Proteomes" id="UP000249363"/>
    </source>
</evidence>
<dbReference type="InterPro" id="IPR018617">
    <property type="entry name" value="Ima1_N"/>
</dbReference>
<dbReference type="InterPro" id="IPR035959">
    <property type="entry name" value="RutC-like_sf"/>
</dbReference>
<feature type="transmembrane region" description="Helical" evidence="7">
    <location>
        <begin position="694"/>
        <end position="713"/>
    </location>
</feature>
<dbReference type="OrthoDB" id="4226793at2759"/>
<feature type="region of interest" description="Disordered" evidence="6">
    <location>
        <begin position="976"/>
        <end position="996"/>
    </location>
</feature>
<dbReference type="PANTHER" id="PTHR28538:SF1">
    <property type="entry name" value="INTEGRAL INNER NUCLEAR MEMBRANE PROTEIN IMA1"/>
    <property type="match status" value="1"/>
</dbReference>
<keyword evidence="4 7" id="KW-0472">Membrane</keyword>
<organism evidence="9 10">
    <name type="scientific">Talaromyces amestolkiae</name>
    <dbReference type="NCBI Taxonomy" id="1196081"/>
    <lineage>
        <taxon>Eukaryota</taxon>
        <taxon>Fungi</taxon>
        <taxon>Dikarya</taxon>
        <taxon>Ascomycota</taxon>
        <taxon>Pezizomycotina</taxon>
        <taxon>Eurotiomycetes</taxon>
        <taxon>Eurotiomycetidae</taxon>
        <taxon>Eurotiales</taxon>
        <taxon>Trichocomaceae</taxon>
        <taxon>Talaromyces</taxon>
        <taxon>Talaromyces sect. Talaromyces</taxon>
    </lineage>
</organism>
<proteinExistence type="predicted"/>
<dbReference type="GO" id="GO:0003677">
    <property type="term" value="F:DNA binding"/>
    <property type="evidence" value="ECO:0007669"/>
    <property type="project" value="InterPro"/>
</dbReference>
<dbReference type="Pfam" id="PF01042">
    <property type="entry name" value="Ribonuc_L-PSP"/>
    <property type="match status" value="1"/>
</dbReference>
<reference evidence="9 10" key="1">
    <citation type="journal article" date="2017" name="Biotechnol. Biofuels">
        <title>Differential beta-glucosidase expression as a function of carbon source availability in Talaromyces amestolkiae: a genomic and proteomic approach.</title>
        <authorList>
            <person name="de Eugenio L.I."/>
            <person name="Mendez-Liter J.A."/>
            <person name="Nieto-Dominguez M."/>
            <person name="Alonso L."/>
            <person name="Gil-Munoz J."/>
            <person name="Barriuso J."/>
            <person name="Prieto A."/>
            <person name="Martinez M.J."/>
        </authorList>
    </citation>
    <scope>NUCLEOTIDE SEQUENCE [LARGE SCALE GENOMIC DNA]</scope>
    <source>
        <strain evidence="9 10">CIB</strain>
    </source>
</reference>
<dbReference type="SMART" id="SM00906">
    <property type="entry name" value="Fungal_trans"/>
    <property type="match status" value="1"/>
</dbReference>
<dbReference type="PANTHER" id="PTHR28538">
    <property type="entry name" value="INTEGRAL INNER NUCLEAR MEMBRANE PROTEIN IMA1"/>
    <property type="match status" value="1"/>
</dbReference>
<dbReference type="GO" id="GO:0034506">
    <property type="term" value="C:chromosome, centromeric core domain"/>
    <property type="evidence" value="ECO:0007669"/>
    <property type="project" value="TreeGrafter"/>
</dbReference>
<comment type="subcellular location">
    <subcellularLocation>
        <location evidence="1">Nucleus inner membrane</location>
        <topology evidence="1">Multi-pass membrane protein</topology>
    </subcellularLocation>
</comment>
<gene>
    <name evidence="9" type="ORF">BHQ10_000164</name>
</gene>
<keyword evidence="3 7" id="KW-1133">Transmembrane helix</keyword>
<dbReference type="InterPro" id="IPR042321">
    <property type="entry name" value="Ima1"/>
</dbReference>
<keyword evidence="2 7" id="KW-0812">Transmembrane</keyword>
<dbReference type="CDD" id="cd12148">
    <property type="entry name" value="fungal_TF_MHR"/>
    <property type="match status" value="1"/>
</dbReference>
<evidence type="ECO:0000256" key="1">
    <source>
        <dbReference type="ARBA" id="ARBA00004473"/>
    </source>
</evidence>
<dbReference type="SUPFAM" id="SSF55298">
    <property type="entry name" value="YjgF-like"/>
    <property type="match status" value="1"/>
</dbReference>
<dbReference type="GO" id="GO:0044732">
    <property type="term" value="C:mitotic spindle pole body"/>
    <property type="evidence" value="ECO:0007669"/>
    <property type="project" value="TreeGrafter"/>
</dbReference>
<dbReference type="CDD" id="cd00448">
    <property type="entry name" value="YjgF_YER057c_UK114_family"/>
    <property type="match status" value="1"/>
</dbReference>
<feature type="region of interest" description="Disordered" evidence="6">
    <location>
        <begin position="1545"/>
        <end position="1584"/>
    </location>
</feature>
<dbReference type="GO" id="GO:0071765">
    <property type="term" value="P:nuclear inner membrane organization"/>
    <property type="evidence" value="ECO:0007669"/>
    <property type="project" value="InterPro"/>
</dbReference>
<dbReference type="InterPro" id="IPR006175">
    <property type="entry name" value="YjgF/YER057c/UK114"/>
</dbReference>
<name>A0A364KKT1_TALAM</name>
<dbReference type="GO" id="GO:0008270">
    <property type="term" value="F:zinc ion binding"/>
    <property type="evidence" value="ECO:0007669"/>
    <property type="project" value="InterPro"/>
</dbReference>
<dbReference type="InterPro" id="IPR007219">
    <property type="entry name" value="XnlR_reg_dom"/>
</dbReference>
<feature type="transmembrane region" description="Helical" evidence="7">
    <location>
        <begin position="725"/>
        <end position="746"/>
    </location>
</feature>
<keyword evidence="10" id="KW-1185">Reference proteome</keyword>
<accession>A0A364KKT1</accession>
<evidence type="ECO:0000256" key="2">
    <source>
        <dbReference type="ARBA" id="ARBA00022692"/>
    </source>
</evidence>
<dbReference type="GeneID" id="63789381"/>
<evidence type="ECO:0000313" key="9">
    <source>
        <dbReference type="EMBL" id="RAO64152.1"/>
    </source>
</evidence>
<dbReference type="GO" id="GO:0006351">
    <property type="term" value="P:DNA-templated transcription"/>
    <property type="evidence" value="ECO:0007669"/>
    <property type="project" value="InterPro"/>
</dbReference>